<feature type="transmembrane region" description="Helical" evidence="6">
    <location>
        <begin position="367"/>
        <end position="385"/>
    </location>
</feature>
<feature type="transmembrane region" description="Helical" evidence="6">
    <location>
        <begin position="252"/>
        <end position="270"/>
    </location>
</feature>
<feature type="transmembrane region" description="Helical" evidence="6">
    <location>
        <begin position="188"/>
        <end position="210"/>
    </location>
</feature>
<feature type="transmembrane region" description="Helical" evidence="6">
    <location>
        <begin position="331"/>
        <end position="355"/>
    </location>
</feature>
<evidence type="ECO:0000313" key="8">
    <source>
        <dbReference type="EMBL" id="SFO05544.1"/>
    </source>
</evidence>
<comment type="subcellular location">
    <subcellularLocation>
        <location evidence="1">Membrane</location>
        <topology evidence="1">Multi-pass membrane protein</topology>
    </subcellularLocation>
</comment>
<dbReference type="GO" id="GO:0015137">
    <property type="term" value="F:citrate transmembrane transporter activity"/>
    <property type="evidence" value="ECO:0007669"/>
    <property type="project" value="InterPro"/>
</dbReference>
<evidence type="ECO:0000256" key="4">
    <source>
        <dbReference type="ARBA" id="ARBA00022989"/>
    </source>
</evidence>
<organism evidence="8 9">
    <name type="scientific">Formivibrio citricus</name>
    <dbReference type="NCBI Taxonomy" id="83765"/>
    <lineage>
        <taxon>Bacteria</taxon>
        <taxon>Pseudomonadati</taxon>
        <taxon>Pseudomonadota</taxon>
        <taxon>Betaproteobacteria</taxon>
        <taxon>Neisseriales</taxon>
        <taxon>Chitinibacteraceae</taxon>
        <taxon>Formivibrio</taxon>
    </lineage>
</organism>
<dbReference type="GO" id="GO:0016020">
    <property type="term" value="C:membrane"/>
    <property type="evidence" value="ECO:0007669"/>
    <property type="project" value="UniProtKB-SubCell"/>
</dbReference>
<feature type="transmembrane region" description="Helical" evidence="6">
    <location>
        <begin position="151"/>
        <end position="168"/>
    </location>
</feature>
<feature type="transmembrane region" description="Helical" evidence="6">
    <location>
        <begin position="75"/>
        <end position="102"/>
    </location>
</feature>
<evidence type="ECO:0000256" key="1">
    <source>
        <dbReference type="ARBA" id="ARBA00004141"/>
    </source>
</evidence>
<evidence type="ECO:0000259" key="7">
    <source>
        <dbReference type="Pfam" id="PF03600"/>
    </source>
</evidence>
<evidence type="ECO:0000256" key="5">
    <source>
        <dbReference type="ARBA" id="ARBA00023136"/>
    </source>
</evidence>
<dbReference type="InterPro" id="IPR004680">
    <property type="entry name" value="Cit_transptr-like_dom"/>
</dbReference>
<keyword evidence="9" id="KW-1185">Reference proteome</keyword>
<dbReference type="InterPro" id="IPR014738">
    <property type="entry name" value="Citrate_transporter"/>
</dbReference>
<keyword evidence="2" id="KW-0813">Transport</keyword>
<sequence length="451" mass="49171">MLTALGYGMIIMFLVLLTKKKLNVFTALILVPIVFGVAACLITGKDFTLIFDWIKQGMFFSMKNGKPKMGIMSGLVLILFAILFFGIMLKAGLFDPLCIFFIKKAKGDPLKVCVATIMVASMVTLDGDTTTTIVVCTSAFLALFKRMGLKLSYLAVLITLPIGIFNQLPWGGPLVANSIALGVDMSFLFRQILPGMLVAELYVIGVAAWLGMKERKRLNYDPAHGHKVTPEQIEEMVSSVKNFEPEFKRPQYFWFNLVLACTVVGCLIGDVAHGGILFMIGSAIGLVVNYNLEDQMDLIRNCASDVLIPSLATFAAASFTGILGGSGMSTAIANSIISILPQSLGVHMAPIYALLAAPAICFLPQDAFYFGIAAIVAPVGNQLGISTEQMAVASMVGQAWRLASPVIPALYLLCERCELNFFDYQKLFFKLTWPILFIYLFMHVITGAMPI</sequence>
<protein>
    <submittedName>
        <fullName evidence="8">Citrate-Mg2+:H+ or citrate-Ca2+:H+ symporter, CitMHS family</fullName>
    </submittedName>
</protein>
<dbReference type="Proteomes" id="UP000242869">
    <property type="component" value="Unassembled WGS sequence"/>
</dbReference>
<feature type="transmembrane region" description="Helical" evidence="6">
    <location>
        <begin position="431"/>
        <end position="449"/>
    </location>
</feature>
<dbReference type="OrthoDB" id="5329450at2"/>
<accession>A0A1I5E203</accession>
<feature type="transmembrane region" description="Helical" evidence="6">
    <location>
        <begin position="24"/>
        <end position="54"/>
    </location>
</feature>
<dbReference type="RefSeq" id="WP_091198352.1">
    <property type="nucleotide sequence ID" value="NZ_FOVE01000033.1"/>
</dbReference>
<reference evidence="9" key="1">
    <citation type="submission" date="2016-10" db="EMBL/GenBank/DDBJ databases">
        <authorList>
            <person name="Varghese N."/>
            <person name="Submissions S."/>
        </authorList>
    </citation>
    <scope>NUCLEOTIDE SEQUENCE [LARGE SCALE GENOMIC DNA]</scope>
    <source>
        <strain evidence="9">DSM 6150</strain>
    </source>
</reference>
<dbReference type="Pfam" id="PF03600">
    <property type="entry name" value="CitMHS"/>
    <property type="match status" value="1"/>
</dbReference>
<feature type="transmembrane region" description="Helical" evidence="6">
    <location>
        <begin position="276"/>
        <end position="292"/>
    </location>
</feature>
<keyword evidence="4 6" id="KW-1133">Transmembrane helix</keyword>
<dbReference type="AlphaFoldDB" id="A0A1I5E203"/>
<gene>
    <name evidence="8" type="ORF">SAMN05660284_02815</name>
</gene>
<feature type="transmembrane region" description="Helical" evidence="6">
    <location>
        <begin position="304"/>
        <end position="325"/>
    </location>
</feature>
<feature type="domain" description="Citrate transporter-like" evidence="7">
    <location>
        <begin position="18"/>
        <end position="397"/>
    </location>
</feature>
<keyword evidence="3 6" id="KW-0812">Transmembrane</keyword>
<proteinExistence type="predicted"/>
<dbReference type="NCBIfam" id="TIGR00784">
    <property type="entry name" value="citMHS"/>
    <property type="match status" value="1"/>
</dbReference>
<evidence type="ECO:0000256" key="2">
    <source>
        <dbReference type="ARBA" id="ARBA00022448"/>
    </source>
</evidence>
<dbReference type="STRING" id="83765.SAMN05660284_02815"/>
<name>A0A1I5E203_9NEIS</name>
<evidence type="ECO:0000256" key="3">
    <source>
        <dbReference type="ARBA" id="ARBA00022692"/>
    </source>
</evidence>
<dbReference type="EMBL" id="FOVE01000033">
    <property type="protein sequence ID" value="SFO05544.1"/>
    <property type="molecule type" value="Genomic_DNA"/>
</dbReference>
<evidence type="ECO:0000313" key="9">
    <source>
        <dbReference type="Proteomes" id="UP000242869"/>
    </source>
</evidence>
<evidence type="ECO:0000256" key="6">
    <source>
        <dbReference type="SAM" id="Phobius"/>
    </source>
</evidence>
<keyword evidence="5 6" id="KW-0472">Membrane</keyword>